<feature type="transmembrane region" description="Helical" evidence="1">
    <location>
        <begin position="711"/>
        <end position="731"/>
    </location>
</feature>
<keyword evidence="1" id="KW-0472">Membrane</keyword>
<evidence type="ECO:0000313" key="2">
    <source>
        <dbReference type="EMBL" id="RUR66504.1"/>
    </source>
</evidence>
<dbReference type="AlphaFoldDB" id="A0A433MFI7"/>
<keyword evidence="1" id="KW-0812">Transmembrane</keyword>
<feature type="transmembrane region" description="Helical" evidence="1">
    <location>
        <begin position="684"/>
        <end position="705"/>
    </location>
</feature>
<dbReference type="InterPro" id="IPR050545">
    <property type="entry name" value="Mycobact_MmpL"/>
</dbReference>
<gene>
    <name evidence="2" type="ORF">EJP67_05445</name>
</gene>
<dbReference type="SUPFAM" id="SSF82866">
    <property type="entry name" value="Multidrug efflux transporter AcrB transmembrane domain"/>
    <property type="match status" value="2"/>
</dbReference>
<keyword evidence="1" id="KW-1133">Transmembrane helix</keyword>
<protein>
    <submittedName>
        <fullName evidence="2">Transporter</fullName>
    </submittedName>
</protein>
<feature type="transmembrane region" description="Helical" evidence="1">
    <location>
        <begin position="361"/>
        <end position="380"/>
    </location>
</feature>
<feature type="transmembrane region" description="Helical" evidence="1">
    <location>
        <begin position="287"/>
        <end position="308"/>
    </location>
</feature>
<accession>A0A433MFI7</accession>
<comment type="caution">
    <text evidence="2">The sequence shown here is derived from an EMBL/GenBank/DDBJ whole genome shotgun (WGS) entry which is preliminary data.</text>
</comment>
<organism evidence="2 3">
    <name type="scientific">Variovorax guangxiensis</name>
    <dbReference type="NCBI Taxonomy" id="1775474"/>
    <lineage>
        <taxon>Bacteria</taxon>
        <taxon>Pseudomonadati</taxon>
        <taxon>Pseudomonadota</taxon>
        <taxon>Betaproteobacteria</taxon>
        <taxon>Burkholderiales</taxon>
        <taxon>Comamonadaceae</taxon>
        <taxon>Variovorax</taxon>
    </lineage>
</organism>
<dbReference type="Gene3D" id="1.20.1640.10">
    <property type="entry name" value="Multidrug efflux transporter AcrB transmembrane domain"/>
    <property type="match status" value="2"/>
</dbReference>
<dbReference type="GO" id="GO:0005886">
    <property type="term" value="C:plasma membrane"/>
    <property type="evidence" value="ECO:0007669"/>
    <property type="project" value="TreeGrafter"/>
</dbReference>
<feature type="transmembrane region" description="Helical" evidence="1">
    <location>
        <begin position="20"/>
        <end position="37"/>
    </location>
</feature>
<sequence>MQPGQLQQAGGPPAWRRRAAVLLAWLLVLLCGVVVIARTQIGADLSAFLPKSPDVRQRVLIEQLQSGVASRTLMLGIEGGSTAQRATVSRAVAKEMRESKLFELVQNGDVSDWSDSGTWVFQHRYQLSPGMNPGHFTVEGLRDAINETLSMLGTPAGNVIKPFLDRDPTGETQRIAMELVPASSPRSEDGVWMSRTAPRALMIATTRAAGSDLDAQAVAIARVHSAYEAATRGMGAEAPKLLLSGPPVFSVMSRDKIKTEAIHLAVVGGIVMGGLLLLAFASPRALVIAFLPVATGVVIGTASVSLVFGSVHGLTLGFGSTLIGETVDYAIYYLIQARQVGAGAVAGTGWQRWRDLNWPTVRLGLLTSVCGFAALVFSGFPGLAQLGVFSIAGLVSAALATRYVLPVLAPDGATGMGMRRYMAQLAGALVRGLPRLRWPLAALGVAALALVLWQGGHLWRADLGAMSPVPKASQQLDEMLRNDIGASDGGVLVVAFGDDEQAALRHTEAAAAKLDALVDSGELVGYETVTRVLPSMEVQLARIAGLPDAATLRANLAEATKGLPLPASRLEPFLADIEAARKLPPVQRAELAEGPLGPVLNTLMYQRPGGGWGTLVVLHPGAKFDQGRLEAALAGLPEVQVVDVGRELASLYQRYLHEAFVQVLLGALAVVVLLGIYLRSWRRLLAVCQPLLFAVVLTLGGMAVLQAALGILHLVGLLLIVAVGSNYALFFDQLRTTGRADEDTLASLMLANLTTVVSFGLIAISDIPALSSIGRVVAPGALLALLLSAAFARRVGPSKASRGA</sequence>
<dbReference type="RefSeq" id="WP_126020247.1">
    <property type="nucleotide sequence ID" value="NZ_RXFT01000001.1"/>
</dbReference>
<dbReference type="OrthoDB" id="9780358at2"/>
<feature type="transmembrane region" description="Helical" evidence="1">
    <location>
        <begin position="386"/>
        <end position="409"/>
    </location>
</feature>
<dbReference type="EMBL" id="RXFT01000001">
    <property type="protein sequence ID" value="RUR66504.1"/>
    <property type="molecule type" value="Genomic_DNA"/>
</dbReference>
<dbReference type="Proteomes" id="UP000281118">
    <property type="component" value="Unassembled WGS sequence"/>
</dbReference>
<feature type="transmembrane region" description="Helical" evidence="1">
    <location>
        <begin position="743"/>
        <end position="764"/>
    </location>
</feature>
<reference evidence="2 3" key="1">
    <citation type="submission" date="2018-12" db="EMBL/GenBank/DDBJ databases">
        <title>The genome sequences of Variovorax guangxiensis DSM 27352.</title>
        <authorList>
            <person name="Gao J."/>
            <person name="Sun J."/>
        </authorList>
    </citation>
    <scope>NUCLEOTIDE SEQUENCE [LARGE SCALE GENOMIC DNA]</scope>
    <source>
        <strain evidence="2 3">DSM 27352</strain>
    </source>
</reference>
<dbReference type="PANTHER" id="PTHR33406">
    <property type="entry name" value="MEMBRANE PROTEIN MJ1562-RELATED"/>
    <property type="match status" value="1"/>
</dbReference>
<feature type="transmembrane region" description="Helical" evidence="1">
    <location>
        <begin position="776"/>
        <end position="792"/>
    </location>
</feature>
<proteinExistence type="predicted"/>
<feature type="transmembrane region" description="Helical" evidence="1">
    <location>
        <begin position="261"/>
        <end position="281"/>
    </location>
</feature>
<feature type="transmembrane region" description="Helical" evidence="1">
    <location>
        <begin position="659"/>
        <end position="677"/>
    </location>
</feature>
<name>A0A433MFI7_9BURK</name>
<dbReference type="PANTHER" id="PTHR33406:SF13">
    <property type="entry name" value="MEMBRANE PROTEIN YDFJ"/>
    <property type="match status" value="1"/>
</dbReference>
<evidence type="ECO:0000256" key="1">
    <source>
        <dbReference type="SAM" id="Phobius"/>
    </source>
</evidence>
<evidence type="ECO:0000313" key="3">
    <source>
        <dbReference type="Proteomes" id="UP000281118"/>
    </source>
</evidence>